<proteinExistence type="predicted"/>
<dbReference type="AlphaFoldDB" id="A0A0C9X0J1"/>
<sequence length="60" mass="7023">ELTDLSITEDILREEWAAQLVAQTKPMPRQSKNLADKLIEEIIQLKEDTDSCNKEIYKFE</sequence>
<gene>
    <name evidence="1" type="ORF">K443DRAFT_64478</name>
</gene>
<accession>A0A0C9X0J1</accession>
<dbReference type="Proteomes" id="UP000054477">
    <property type="component" value="Unassembled WGS sequence"/>
</dbReference>
<dbReference type="EMBL" id="KN839063">
    <property type="protein sequence ID" value="KIJ91051.1"/>
    <property type="molecule type" value="Genomic_DNA"/>
</dbReference>
<reference evidence="1 2" key="1">
    <citation type="submission" date="2014-04" db="EMBL/GenBank/DDBJ databases">
        <authorList>
            <consortium name="DOE Joint Genome Institute"/>
            <person name="Kuo A."/>
            <person name="Kohler A."/>
            <person name="Nagy L.G."/>
            <person name="Floudas D."/>
            <person name="Copeland A."/>
            <person name="Barry K.W."/>
            <person name="Cichocki N."/>
            <person name="Veneault-Fourrey C."/>
            <person name="LaButti K."/>
            <person name="Lindquist E.A."/>
            <person name="Lipzen A."/>
            <person name="Lundell T."/>
            <person name="Morin E."/>
            <person name="Murat C."/>
            <person name="Sun H."/>
            <person name="Tunlid A."/>
            <person name="Henrissat B."/>
            <person name="Grigoriev I.V."/>
            <person name="Hibbett D.S."/>
            <person name="Martin F."/>
            <person name="Nordberg H.P."/>
            <person name="Cantor M.N."/>
            <person name="Hua S.X."/>
        </authorList>
    </citation>
    <scope>NUCLEOTIDE SEQUENCE [LARGE SCALE GENOMIC DNA]</scope>
    <source>
        <strain evidence="1 2">LaAM-08-1</strain>
    </source>
</reference>
<dbReference type="OrthoDB" id="3259165at2759"/>
<name>A0A0C9X0J1_9AGAR</name>
<keyword evidence="2" id="KW-1185">Reference proteome</keyword>
<reference evidence="2" key="2">
    <citation type="submission" date="2015-01" db="EMBL/GenBank/DDBJ databases">
        <title>Evolutionary Origins and Diversification of the Mycorrhizal Mutualists.</title>
        <authorList>
            <consortium name="DOE Joint Genome Institute"/>
            <consortium name="Mycorrhizal Genomics Consortium"/>
            <person name="Kohler A."/>
            <person name="Kuo A."/>
            <person name="Nagy L.G."/>
            <person name="Floudas D."/>
            <person name="Copeland A."/>
            <person name="Barry K.W."/>
            <person name="Cichocki N."/>
            <person name="Veneault-Fourrey C."/>
            <person name="LaButti K."/>
            <person name="Lindquist E.A."/>
            <person name="Lipzen A."/>
            <person name="Lundell T."/>
            <person name="Morin E."/>
            <person name="Murat C."/>
            <person name="Riley R."/>
            <person name="Ohm R."/>
            <person name="Sun H."/>
            <person name="Tunlid A."/>
            <person name="Henrissat B."/>
            <person name="Grigoriev I.V."/>
            <person name="Hibbett D.S."/>
            <person name="Martin F."/>
        </authorList>
    </citation>
    <scope>NUCLEOTIDE SEQUENCE [LARGE SCALE GENOMIC DNA]</scope>
    <source>
        <strain evidence="2">LaAM-08-1</strain>
    </source>
</reference>
<organism evidence="1 2">
    <name type="scientific">Laccaria amethystina LaAM-08-1</name>
    <dbReference type="NCBI Taxonomy" id="1095629"/>
    <lineage>
        <taxon>Eukaryota</taxon>
        <taxon>Fungi</taxon>
        <taxon>Dikarya</taxon>
        <taxon>Basidiomycota</taxon>
        <taxon>Agaricomycotina</taxon>
        <taxon>Agaricomycetes</taxon>
        <taxon>Agaricomycetidae</taxon>
        <taxon>Agaricales</taxon>
        <taxon>Agaricineae</taxon>
        <taxon>Hydnangiaceae</taxon>
        <taxon>Laccaria</taxon>
    </lineage>
</organism>
<feature type="non-terminal residue" evidence="1">
    <location>
        <position position="60"/>
    </location>
</feature>
<dbReference type="HOGENOM" id="CLU_2948105_0_0_1"/>
<protein>
    <submittedName>
        <fullName evidence="1">Unplaced genomic scaffold K443scaffold_528, whole genome shotgun sequence</fullName>
    </submittedName>
</protein>
<feature type="non-terminal residue" evidence="1">
    <location>
        <position position="1"/>
    </location>
</feature>
<evidence type="ECO:0000313" key="2">
    <source>
        <dbReference type="Proteomes" id="UP000054477"/>
    </source>
</evidence>
<evidence type="ECO:0000313" key="1">
    <source>
        <dbReference type="EMBL" id="KIJ91051.1"/>
    </source>
</evidence>